<dbReference type="PANTHER" id="PTHR43081">
    <property type="entry name" value="ADENYLATE CYCLASE, TERMINAL-DIFFERENTIATION SPECIFIC-RELATED"/>
    <property type="match status" value="1"/>
</dbReference>
<dbReference type="Pfam" id="PF00211">
    <property type="entry name" value="Guanylate_cyc"/>
    <property type="match status" value="1"/>
</dbReference>
<proteinExistence type="inferred from homology"/>
<dbReference type="PROSITE" id="PS50125">
    <property type="entry name" value="GUANYLATE_CYCLASE_2"/>
    <property type="match status" value="1"/>
</dbReference>
<name>A0ABW2BYX1_9PSEU</name>
<dbReference type="EMBL" id="JBHSXX010000001">
    <property type="protein sequence ID" value="MFC6867818.1"/>
    <property type="molecule type" value="Genomic_DNA"/>
</dbReference>
<accession>A0ABW2BYX1</accession>
<dbReference type="SMART" id="SM00044">
    <property type="entry name" value="CYCc"/>
    <property type="match status" value="1"/>
</dbReference>
<dbReference type="InterPro" id="IPR001054">
    <property type="entry name" value="A/G_cyclase"/>
</dbReference>
<evidence type="ECO:0000259" key="2">
    <source>
        <dbReference type="PROSITE" id="PS50125"/>
    </source>
</evidence>
<protein>
    <submittedName>
        <fullName evidence="3">Adenylate/guanylate cyclase domain-containing protein</fullName>
    </submittedName>
</protein>
<dbReference type="CDD" id="cd07302">
    <property type="entry name" value="CHD"/>
    <property type="match status" value="1"/>
</dbReference>
<dbReference type="InterPro" id="IPR029787">
    <property type="entry name" value="Nucleotide_cyclase"/>
</dbReference>
<evidence type="ECO:0000256" key="1">
    <source>
        <dbReference type="ARBA" id="ARBA00005381"/>
    </source>
</evidence>
<dbReference type="InterPro" id="IPR050697">
    <property type="entry name" value="Adenylyl/Guanylyl_Cyclase_3/4"/>
</dbReference>
<dbReference type="InterPro" id="IPR032026">
    <property type="entry name" value="Ad_Cy_reg"/>
</dbReference>
<evidence type="ECO:0000313" key="4">
    <source>
        <dbReference type="Proteomes" id="UP001596337"/>
    </source>
</evidence>
<evidence type="ECO:0000313" key="3">
    <source>
        <dbReference type="EMBL" id="MFC6867818.1"/>
    </source>
</evidence>
<dbReference type="Pfam" id="PF16701">
    <property type="entry name" value="Ad_Cy_reg"/>
    <property type="match status" value="1"/>
</dbReference>
<comment type="similarity">
    <text evidence="1">Belongs to the adenylyl cyclase class-3 family.</text>
</comment>
<dbReference type="SUPFAM" id="SSF55073">
    <property type="entry name" value="Nucleotide cyclase"/>
    <property type="match status" value="1"/>
</dbReference>
<dbReference type="Proteomes" id="UP001596337">
    <property type="component" value="Unassembled WGS sequence"/>
</dbReference>
<sequence>MTNTPDENGASADAERDDLQERVEAVLLGGERKYTRLEVAERAGVRPERTAMLWRALGFAGAADDEVVFTDADVEAARIANGFLESGLIDEKTDTAMTRALGHHLSRLAEWQVQLVTSWLEQRPDVAESEEQFAQLVEAAVPAIERLQNYVWRRHLAAFAGRALATDAQLETRSQAVGFVDMVGYTRMTRRVDRDQLSTLLERFEGLATGVVAEHHGDIVKMIGDEVLFVCDSPVEAAEIALTLTEQAEADEDIPEVRAGLAYGRILSRFGDVYGSVVNVAARLTSAARPGTVLVDKELADALSGREEFALRSKRPISVRGYKRLKPMVLRRA</sequence>
<dbReference type="PANTHER" id="PTHR43081:SF19">
    <property type="entry name" value="PH-SENSITIVE ADENYLATE CYCLASE RV1264"/>
    <property type="match status" value="1"/>
</dbReference>
<dbReference type="Gene3D" id="3.30.70.1230">
    <property type="entry name" value="Nucleotide cyclase"/>
    <property type="match status" value="1"/>
</dbReference>
<dbReference type="RefSeq" id="WP_345396472.1">
    <property type="nucleotide sequence ID" value="NZ_BAABLA010000025.1"/>
</dbReference>
<comment type="caution">
    <text evidence="3">The sequence shown here is derived from an EMBL/GenBank/DDBJ whole genome shotgun (WGS) entry which is preliminary data.</text>
</comment>
<keyword evidence="4" id="KW-1185">Reference proteome</keyword>
<feature type="domain" description="Guanylate cyclase" evidence="2">
    <location>
        <begin position="176"/>
        <end position="285"/>
    </location>
</feature>
<gene>
    <name evidence="3" type="ORF">ACFQGD_11735</name>
</gene>
<reference evidence="4" key="1">
    <citation type="journal article" date="2019" name="Int. J. Syst. Evol. Microbiol.">
        <title>The Global Catalogue of Microorganisms (GCM) 10K type strain sequencing project: providing services to taxonomists for standard genome sequencing and annotation.</title>
        <authorList>
            <consortium name="The Broad Institute Genomics Platform"/>
            <consortium name="The Broad Institute Genome Sequencing Center for Infectious Disease"/>
            <person name="Wu L."/>
            <person name="Ma J."/>
        </authorList>
    </citation>
    <scope>NUCLEOTIDE SEQUENCE [LARGE SCALE GENOMIC DNA]</scope>
    <source>
        <strain evidence="4">KCTC 32255</strain>
    </source>
</reference>
<organism evidence="3 4">
    <name type="scientific">Haloechinothrix salitolerans</name>
    <dbReference type="NCBI Taxonomy" id="926830"/>
    <lineage>
        <taxon>Bacteria</taxon>
        <taxon>Bacillati</taxon>
        <taxon>Actinomycetota</taxon>
        <taxon>Actinomycetes</taxon>
        <taxon>Pseudonocardiales</taxon>
        <taxon>Pseudonocardiaceae</taxon>
        <taxon>Haloechinothrix</taxon>
    </lineage>
</organism>